<sequence length="230" mass="26213">MADAPGEKLTMGSMAKGMFSSATQNFDQISRICEHVCGFHFYAHDQTRQVHAHHLCTRVNEDFRQCIIYDSPKADARLIGIEYIISEKLFDQLPTDEKKYWHSHDFEVRGGSLAMPMPKGVPESVAQVPEKQALATLQKTYGKTWHTWQVDRGDNLPFGPAQLMMALTAEGQLDPKLDEARERDEGISTQKKKEERKDYFEPYQPHEGADNWQSGTAVQVNPEEVPFKTK</sequence>
<evidence type="ECO:0000256" key="2">
    <source>
        <dbReference type="SAM" id="MobiDB-lite"/>
    </source>
</evidence>
<dbReference type="Pfam" id="PF06884">
    <property type="entry name" value="DUF1264"/>
    <property type="match status" value="1"/>
</dbReference>
<dbReference type="InterPro" id="IPR010686">
    <property type="entry name" value="OBAP-like"/>
</dbReference>
<organism evidence="3">
    <name type="scientific">Lichtheimia ramosa</name>
    <dbReference type="NCBI Taxonomy" id="688394"/>
    <lineage>
        <taxon>Eukaryota</taxon>
        <taxon>Fungi</taxon>
        <taxon>Fungi incertae sedis</taxon>
        <taxon>Mucoromycota</taxon>
        <taxon>Mucoromycotina</taxon>
        <taxon>Mucoromycetes</taxon>
        <taxon>Mucorales</taxon>
        <taxon>Lichtheimiaceae</taxon>
        <taxon>Lichtheimia</taxon>
    </lineage>
</organism>
<reference evidence="3" key="1">
    <citation type="journal article" date="2014" name="Genome Announc.">
        <title>De novo whole-genome sequence and genome annotation of Lichtheimia ramosa.</title>
        <authorList>
            <person name="Linde J."/>
            <person name="Schwartze V."/>
            <person name="Binder U."/>
            <person name="Lass-Florl C."/>
            <person name="Voigt K."/>
            <person name="Horn F."/>
        </authorList>
    </citation>
    <scope>NUCLEOTIDE SEQUENCE</scope>
    <source>
        <strain evidence="3">JMRC FSU:6197</strain>
    </source>
</reference>
<evidence type="ECO:0000256" key="1">
    <source>
        <dbReference type="ARBA" id="ARBA00009740"/>
    </source>
</evidence>
<dbReference type="PANTHER" id="PTHR31360">
    <property type="match status" value="1"/>
</dbReference>
<name>A0A077WGB4_9FUNG</name>
<comment type="similarity">
    <text evidence="1">Belongs to the OBAP family.</text>
</comment>
<protein>
    <recommendedName>
        <fullName evidence="4">DUF1264-domain-containing protein</fullName>
    </recommendedName>
</protein>
<evidence type="ECO:0008006" key="4">
    <source>
        <dbReference type="Google" id="ProtNLM"/>
    </source>
</evidence>
<dbReference type="AlphaFoldDB" id="A0A077WGB4"/>
<evidence type="ECO:0000313" key="3">
    <source>
        <dbReference type="EMBL" id="CDS06651.1"/>
    </source>
</evidence>
<dbReference type="PANTHER" id="PTHR31360:SF0">
    <property type="entry name" value="OIL BODY-ASSOCIATED PROTEIN 1B"/>
    <property type="match status" value="1"/>
</dbReference>
<accession>A0A077WGB4</accession>
<proteinExistence type="inferred from homology"/>
<dbReference type="OrthoDB" id="1901244at2759"/>
<feature type="compositionally biased region" description="Basic and acidic residues" evidence="2">
    <location>
        <begin position="173"/>
        <end position="200"/>
    </location>
</feature>
<dbReference type="EMBL" id="LK023321">
    <property type="protein sequence ID" value="CDS06651.1"/>
    <property type="molecule type" value="Genomic_DNA"/>
</dbReference>
<gene>
    <name evidence="3" type="ORF">LRAMOSA09178</name>
</gene>
<feature type="region of interest" description="Disordered" evidence="2">
    <location>
        <begin position="173"/>
        <end position="230"/>
    </location>
</feature>